<evidence type="ECO:0000313" key="3">
    <source>
        <dbReference type="Proteomes" id="UP001271789"/>
    </source>
</evidence>
<reference evidence="2" key="1">
    <citation type="submission" date="2023-06" db="EMBL/GenBank/DDBJ databases">
        <title>Genome sequence of Methanosarcinaceae archaeon Ag5.</title>
        <authorList>
            <person name="Protasov E."/>
            <person name="Platt K."/>
            <person name="Poehlein A."/>
            <person name="Daniel R."/>
            <person name="Brune A."/>
        </authorList>
    </citation>
    <scope>NUCLEOTIDE SEQUENCE</scope>
    <source>
        <strain evidence="2">Ag5</strain>
    </source>
</reference>
<dbReference type="EMBL" id="JAWDKD010000018">
    <property type="protein sequence ID" value="MDV0447188.1"/>
    <property type="molecule type" value="Genomic_DNA"/>
</dbReference>
<comment type="caution">
    <text evidence="2">The sequence shown here is derived from an EMBL/GenBank/DDBJ whole genome shotgun (WGS) entry which is preliminary data.</text>
</comment>
<sequence length="193" mass="21787">MKKILFSRDSPCIQPIRSLVEKQNHRTLVLWALDTAPHVLTIFEEKYPDDKRPQDALSVVRAWSKGEIKMPEAKKAILAAHKAAAVAEDPAAQAAARAAGHAAATVHVETHALGVVFYGLTAFIYAADPKDADAVTEKECQWFYDRLLYWEKNADAVETAWAPFLLKEAPNKEKLLREKEEQKRLQKQLQSRK</sequence>
<dbReference type="Pfam" id="PF21805">
    <property type="entry name" value="Imm5_like"/>
    <property type="match status" value="1"/>
</dbReference>
<keyword evidence="3" id="KW-1185">Reference proteome</keyword>
<dbReference type="AlphaFoldDB" id="A0AAE4SE27"/>
<organism evidence="2 3">
    <name type="scientific">Methanolapillus africanus</name>
    <dbReference type="NCBI Taxonomy" id="3028297"/>
    <lineage>
        <taxon>Archaea</taxon>
        <taxon>Methanobacteriati</taxon>
        <taxon>Methanobacteriota</taxon>
        <taxon>Stenosarchaea group</taxon>
        <taxon>Methanomicrobia</taxon>
        <taxon>Methanosarcinales</taxon>
        <taxon>Methanosarcinaceae</taxon>
        <taxon>Methanolapillus</taxon>
    </lineage>
</organism>
<dbReference type="InterPro" id="IPR048667">
    <property type="entry name" value="Imm5-like"/>
</dbReference>
<protein>
    <recommendedName>
        <fullName evidence="1">Imm-5-like domain-containing protein</fullName>
    </recommendedName>
</protein>
<proteinExistence type="predicted"/>
<dbReference type="Proteomes" id="UP001271789">
    <property type="component" value="Unassembled WGS sequence"/>
</dbReference>
<evidence type="ECO:0000313" key="2">
    <source>
        <dbReference type="EMBL" id="MDV0447188.1"/>
    </source>
</evidence>
<feature type="domain" description="Imm-5-like" evidence="1">
    <location>
        <begin position="19"/>
        <end position="146"/>
    </location>
</feature>
<gene>
    <name evidence="2" type="ORF">MsAg5_10670</name>
</gene>
<accession>A0AAE4SE27</accession>
<dbReference type="RefSeq" id="WP_338099612.1">
    <property type="nucleotide sequence ID" value="NZ_JAWDKD010000018.1"/>
</dbReference>
<evidence type="ECO:0000259" key="1">
    <source>
        <dbReference type="Pfam" id="PF21805"/>
    </source>
</evidence>
<name>A0AAE4SE27_9EURY</name>